<dbReference type="SUPFAM" id="SSF161098">
    <property type="entry name" value="MetI-like"/>
    <property type="match status" value="1"/>
</dbReference>
<evidence type="ECO:0000256" key="8">
    <source>
        <dbReference type="SAM" id="MobiDB-lite"/>
    </source>
</evidence>
<dbReference type="Proteomes" id="UP001500655">
    <property type="component" value="Unassembled WGS sequence"/>
</dbReference>
<dbReference type="InterPro" id="IPR050809">
    <property type="entry name" value="UgpAE/MalFG_permease"/>
</dbReference>
<dbReference type="EMBL" id="BAAALS010000016">
    <property type="protein sequence ID" value="GAA1761211.1"/>
    <property type="molecule type" value="Genomic_DNA"/>
</dbReference>
<keyword evidence="6 7" id="KW-0472">Membrane</keyword>
<keyword evidence="3" id="KW-1003">Cell membrane</keyword>
<reference evidence="11" key="1">
    <citation type="journal article" date="2019" name="Int. J. Syst. Evol. Microbiol.">
        <title>The Global Catalogue of Microorganisms (GCM) 10K type strain sequencing project: providing services to taxonomists for standard genome sequencing and annotation.</title>
        <authorList>
            <consortium name="The Broad Institute Genomics Platform"/>
            <consortium name="The Broad Institute Genome Sequencing Center for Infectious Disease"/>
            <person name="Wu L."/>
            <person name="Ma J."/>
        </authorList>
    </citation>
    <scope>NUCLEOTIDE SEQUENCE [LARGE SCALE GENOMIC DNA]</scope>
    <source>
        <strain evidence="11">JCM 13249</strain>
    </source>
</reference>
<dbReference type="InterPro" id="IPR035906">
    <property type="entry name" value="MetI-like_sf"/>
</dbReference>
<dbReference type="InterPro" id="IPR000515">
    <property type="entry name" value="MetI-like"/>
</dbReference>
<feature type="domain" description="ABC transmembrane type-1" evidence="9">
    <location>
        <begin position="135"/>
        <end position="351"/>
    </location>
</feature>
<evidence type="ECO:0000256" key="3">
    <source>
        <dbReference type="ARBA" id="ARBA00022475"/>
    </source>
</evidence>
<keyword evidence="2 7" id="KW-0813">Transport</keyword>
<evidence type="ECO:0000259" key="9">
    <source>
        <dbReference type="PROSITE" id="PS50928"/>
    </source>
</evidence>
<evidence type="ECO:0000256" key="5">
    <source>
        <dbReference type="ARBA" id="ARBA00022989"/>
    </source>
</evidence>
<dbReference type="Pfam" id="PF00528">
    <property type="entry name" value="BPD_transp_1"/>
    <property type="match status" value="1"/>
</dbReference>
<dbReference type="PANTHER" id="PTHR43227">
    <property type="entry name" value="BLL4140 PROTEIN"/>
    <property type="match status" value="1"/>
</dbReference>
<keyword evidence="11" id="KW-1185">Reference proteome</keyword>
<comment type="similarity">
    <text evidence="7">Belongs to the binding-protein-dependent transport system permease family.</text>
</comment>
<dbReference type="PROSITE" id="PS50928">
    <property type="entry name" value="ABC_TM1"/>
    <property type="match status" value="1"/>
</dbReference>
<protein>
    <submittedName>
        <fullName evidence="10">Sugar ABC transporter permease</fullName>
    </submittedName>
</protein>
<feature type="transmembrane region" description="Helical" evidence="7">
    <location>
        <begin position="270"/>
        <end position="293"/>
    </location>
</feature>
<dbReference type="CDD" id="cd06261">
    <property type="entry name" value="TM_PBP2"/>
    <property type="match status" value="1"/>
</dbReference>
<sequence length="362" mass="39015">MENVVVTGGDPRAAADRVGSTPTAPTAGAPASAAVTGADAAAGLIVASAGGDDLVAPESRRRRGLFGADRATPYLLIAPAVVALLALLGYPLYRVVVLSFQAMGHRQLIRGEDPAWVGFANYTRIFQDSVFWSVVVRTVAFTAVAVVLSVLLGLAVALLMRRVARPVRTAMVVAMMLAWAMPGLVSSQVFLWLVDANFGVVNWMIDQIPGVDFHNHSWFADPLQGWIVITAVVVWGALPFLAITLFAGMSQVPKELSEAATVDGANPWQVFCAVTLPILRPLLGIVTTLSIIWDFQVFTQIWVLRNGRPEDEFQTLSIHSFITAFGQSKYSLGSAVAVVTVLLMLGVMIFYVRQMFKIGEQD</sequence>
<keyword evidence="5 7" id="KW-1133">Transmembrane helix</keyword>
<keyword evidence="4 7" id="KW-0812">Transmembrane</keyword>
<evidence type="ECO:0000313" key="10">
    <source>
        <dbReference type="EMBL" id="GAA1761211.1"/>
    </source>
</evidence>
<evidence type="ECO:0000256" key="4">
    <source>
        <dbReference type="ARBA" id="ARBA00022692"/>
    </source>
</evidence>
<organism evidence="10 11">
    <name type="scientific">Luedemannella helvata</name>
    <dbReference type="NCBI Taxonomy" id="349315"/>
    <lineage>
        <taxon>Bacteria</taxon>
        <taxon>Bacillati</taxon>
        <taxon>Actinomycetota</taxon>
        <taxon>Actinomycetes</taxon>
        <taxon>Micromonosporales</taxon>
        <taxon>Micromonosporaceae</taxon>
        <taxon>Luedemannella</taxon>
    </lineage>
</organism>
<comment type="caution">
    <text evidence="10">The sequence shown here is derived from an EMBL/GenBank/DDBJ whole genome shotgun (WGS) entry which is preliminary data.</text>
</comment>
<feature type="compositionally biased region" description="Low complexity" evidence="8">
    <location>
        <begin position="18"/>
        <end position="30"/>
    </location>
</feature>
<feature type="transmembrane region" description="Helical" evidence="7">
    <location>
        <begin position="172"/>
        <end position="194"/>
    </location>
</feature>
<feature type="transmembrane region" description="Helical" evidence="7">
    <location>
        <begin position="226"/>
        <end position="249"/>
    </location>
</feature>
<feature type="region of interest" description="Disordered" evidence="8">
    <location>
        <begin position="1"/>
        <end position="30"/>
    </location>
</feature>
<evidence type="ECO:0000256" key="6">
    <source>
        <dbReference type="ARBA" id="ARBA00023136"/>
    </source>
</evidence>
<proteinExistence type="inferred from homology"/>
<feature type="transmembrane region" description="Helical" evidence="7">
    <location>
        <begin position="330"/>
        <end position="352"/>
    </location>
</feature>
<evidence type="ECO:0000256" key="7">
    <source>
        <dbReference type="RuleBase" id="RU363032"/>
    </source>
</evidence>
<dbReference type="Gene3D" id="1.10.3720.10">
    <property type="entry name" value="MetI-like"/>
    <property type="match status" value="1"/>
</dbReference>
<feature type="transmembrane region" description="Helical" evidence="7">
    <location>
        <begin position="71"/>
        <end position="93"/>
    </location>
</feature>
<feature type="transmembrane region" description="Helical" evidence="7">
    <location>
        <begin position="139"/>
        <end position="160"/>
    </location>
</feature>
<evidence type="ECO:0000256" key="1">
    <source>
        <dbReference type="ARBA" id="ARBA00004651"/>
    </source>
</evidence>
<dbReference type="PANTHER" id="PTHR43227:SF8">
    <property type="entry name" value="DIACETYLCHITOBIOSE UPTAKE SYSTEM PERMEASE PROTEIN DASB"/>
    <property type="match status" value="1"/>
</dbReference>
<comment type="subcellular location">
    <subcellularLocation>
        <location evidence="1 7">Cell membrane</location>
        <topology evidence="1 7">Multi-pass membrane protein</topology>
    </subcellularLocation>
</comment>
<accession>A0ABP4WRH5</accession>
<evidence type="ECO:0000256" key="2">
    <source>
        <dbReference type="ARBA" id="ARBA00022448"/>
    </source>
</evidence>
<evidence type="ECO:0000313" key="11">
    <source>
        <dbReference type="Proteomes" id="UP001500655"/>
    </source>
</evidence>
<dbReference type="RefSeq" id="WP_344082939.1">
    <property type="nucleotide sequence ID" value="NZ_BAAALS010000016.1"/>
</dbReference>
<name>A0ABP4WRH5_9ACTN</name>
<gene>
    <name evidence="10" type="ORF">GCM10009681_35500</name>
</gene>